<keyword evidence="3 5" id="KW-0687">Ribonucleoprotein</keyword>
<evidence type="ECO:0000256" key="4">
    <source>
        <dbReference type="ARBA" id="ARBA00035244"/>
    </source>
</evidence>
<dbReference type="InterPro" id="IPR002136">
    <property type="entry name" value="Ribosomal_uL4"/>
</dbReference>
<dbReference type="PANTHER" id="PTHR10746">
    <property type="entry name" value="50S RIBOSOMAL PROTEIN L4"/>
    <property type="match status" value="1"/>
</dbReference>
<dbReference type="SUPFAM" id="SSF52166">
    <property type="entry name" value="Ribosomal protein L4"/>
    <property type="match status" value="1"/>
</dbReference>
<dbReference type="GO" id="GO:1990904">
    <property type="term" value="C:ribonucleoprotein complex"/>
    <property type="evidence" value="ECO:0007669"/>
    <property type="project" value="UniProtKB-KW"/>
</dbReference>
<keyword evidence="2 5" id="KW-0689">Ribosomal protein</keyword>
<dbReference type="EMBL" id="MFJZ01000047">
    <property type="protein sequence ID" value="OGG29384.1"/>
    <property type="molecule type" value="Genomic_DNA"/>
</dbReference>
<dbReference type="HAMAP" id="MF_01328_B">
    <property type="entry name" value="Ribosomal_uL4_B"/>
    <property type="match status" value="1"/>
</dbReference>
<evidence type="ECO:0000256" key="2">
    <source>
        <dbReference type="ARBA" id="ARBA00022980"/>
    </source>
</evidence>
<comment type="subunit">
    <text evidence="5">Part of the 50S ribosomal subunit.</text>
</comment>
<dbReference type="PANTHER" id="PTHR10746:SF6">
    <property type="entry name" value="LARGE RIBOSOMAL SUBUNIT PROTEIN UL4M"/>
    <property type="match status" value="1"/>
</dbReference>
<comment type="caution">
    <text evidence="6">The sequence shown here is derived from an EMBL/GenBank/DDBJ whole genome shotgun (WGS) entry which is preliminary data.</text>
</comment>
<evidence type="ECO:0000313" key="6">
    <source>
        <dbReference type="EMBL" id="OGG29384.1"/>
    </source>
</evidence>
<dbReference type="GO" id="GO:0006412">
    <property type="term" value="P:translation"/>
    <property type="evidence" value="ECO:0007669"/>
    <property type="project" value="UniProtKB-UniRule"/>
</dbReference>
<dbReference type="NCBIfam" id="TIGR03953">
    <property type="entry name" value="rplD_bact"/>
    <property type="match status" value="1"/>
</dbReference>
<protein>
    <recommendedName>
        <fullName evidence="4 5">Large ribosomal subunit protein uL4</fullName>
    </recommendedName>
</protein>
<accession>A0A1F6AXG4</accession>
<reference evidence="6 7" key="1">
    <citation type="journal article" date="2016" name="Nat. Commun.">
        <title>Thousands of microbial genomes shed light on interconnected biogeochemical processes in an aquifer system.</title>
        <authorList>
            <person name="Anantharaman K."/>
            <person name="Brown C.T."/>
            <person name="Hug L.A."/>
            <person name="Sharon I."/>
            <person name="Castelle C.J."/>
            <person name="Probst A.J."/>
            <person name="Thomas B.C."/>
            <person name="Singh A."/>
            <person name="Wilkins M.J."/>
            <person name="Karaoz U."/>
            <person name="Brodie E.L."/>
            <person name="Williams K.H."/>
            <person name="Hubbard S.S."/>
            <person name="Banfield J.F."/>
        </authorList>
    </citation>
    <scope>NUCLEOTIDE SEQUENCE [LARGE SCALE GENOMIC DNA]</scope>
</reference>
<comment type="function">
    <text evidence="5">One of the primary rRNA binding proteins, this protein initially binds near the 5'-end of the 23S rRNA. It is important during the early stages of 50S assembly. It makes multiple contacts with different domains of the 23S rRNA in the assembled 50S subunit and ribosome.</text>
</comment>
<evidence type="ECO:0000256" key="5">
    <source>
        <dbReference type="HAMAP-Rule" id="MF_01328"/>
    </source>
</evidence>
<dbReference type="GO" id="GO:0005840">
    <property type="term" value="C:ribosome"/>
    <property type="evidence" value="ECO:0007669"/>
    <property type="project" value="UniProtKB-KW"/>
</dbReference>
<dbReference type="InterPro" id="IPR013005">
    <property type="entry name" value="Ribosomal_uL4-like"/>
</dbReference>
<comment type="function">
    <text evidence="5">Forms part of the polypeptide exit tunnel.</text>
</comment>
<keyword evidence="5" id="KW-0694">RNA-binding</keyword>
<organism evidence="6 7">
    <name type="scientific">Candidatus Gottesmanbacteria bacterium RIFCSPLOWO2_01_FULL_49_10</name>
    <dbReference type="NCBI Taxonomy" id="1798396"/>
    <lineage>
        <taxon>Bacteria</taxon>
        <taxon>Candidatus Gottesmaniibacteriota</taxon>
    </lineage>
</organism>
<sequence length="207" mass="22381">MSVVDVHGATSGKVSLPRELFAATINQQLMAQAVRVYLANQRERGAATKTRGEVEGSTRKIYRQKGTGRARHGAIRAPIFVGGGIVFGPRPHDFHLDFPKKMKRRALGSALTSKLGSGDVIVVSGLSALEPKTKYMAKTLSAIGAVKKTLLVTPGSVPGVVRAARNIQILDIVPAQELHTYSVLTNQKLVFMKEALPVLRRTFATKQ</sequence>
<dbReference type="STRING" id="1798396.A2973_02200"/>
<name>A0A1F6AXG4_9BACT</name>
<dbReference type="GO" id="GO:0003735">
    <property type="term" value="F:structural constituent of ribosome"/>
    <property type="evidence" value="ECO:0007669"/>
    <property type="project" value="InterPro"/>
</dbReference>
<evidence type="ECO:0000313" key="7">
    <source>
        <dbReference type="Proteomes" id="UP000176409"/>
    </source>
</evidence>
<dbReference type="Proteomes" id="UP000176409">
    <property type="component" value="Unassembled WGS sequence"/>
</dbReference>
<keyword evidence="5" id="KW-0699">rRNA-binding</keyword>
<dbReference type="Gene3D" id="3.40.1370.10">
    <property type="match status" value="1"/>
</dbReference>
<dbReference type="Pfam" id="PF00573">
    <property type="entry name" value="Ribosomal_L4"/>
    <property type="match status" value="1"/>
</dbReference>
<dbReference type="AlphaFoldDB" id="A0A1F6AXG4"/>
<evidence type="ECO:0000256" key="1">
    <source>
        <dbReference type="ARBA" id="ARBA00010528"/>
    </source>
</evidence>
<proteinExistence type="inferred from homology"/>
<evidence type="ECO:0000256" key="3">
    <source>
        <dbReference type="ARBA" id="ARBA00023274"/>
    </source>
</evidence>
<comment type="similarity">
    <text evidence="1 5">Belongs to the universal ribosomal protein uL4 family.</text>
</comment>
<dbReference type="InterPro" id="IPR023574">
    <property type="entry name" value="Ribosomal_uL4_dom_sf"/>
</dbReference>
<gene>
    <name evidence="5" type="primary">rplD</name>
    <name evidence="6" type="ORF">A2973_02200</name>
</gene>
<dbReference type="GO" id="GO:0019843">
    <property type="term" value="F:rRNA binding"/>
    <property type="evidence" value="ECO:0007669"/>
    <property type="project" value="UniProtKB-UniRule"/>
</dbReference>